<accession>A0AAD2GVP6</accession>
<keyword evidence="1" id="KW-0732">Signal</keyword>
<evidence type="ECO:0000256" key="1">
    <source>
        <dbReference type="SAM" id="SignalP"/>
    </source>
</evidence>
<gene>
    <name evidence="3" type="ORF">MYCIT1_LOCUS29935</name>
    <name evidence="2" type="ORF">MYCIT1_LOCUS4129</name>
</gene>
<feature type="signal peptide" evidence="1">
    <location>
        <begin position="1"/>
        <end position="25"/>
    </location>
</feature>
<keyword evidence="4" id="KW-1185">Reference proteome</keyword>
<comment type="caution">
    <text evidence="2">The sequence shown here is derived from an EMBL/GenBank/DDBJ whole genome shotgun (WGS) entry which is preliminary data.</text>
</comment>
<sequence>MHKDPRARKWHPITPLLTFSLPCHCLQPVQDFTACTFFVVCIRAFSRHILHVQYLEPLAARPLCFYDDPTPAVPMPSSHRTTLSQARFLRLSAVLSQANVRYHHIAKEAKESSAPSGHARALAHKHRLFVNTRKAANCPQNVVSRIPLPIVEQVHTHVHIRALSTQDVPARGRKISRPPHSQRPSLNVVIPRSDPRDVPVSGEFSAVSLGSAVSSVEASIKPILYRQAPCYGAGACVSTVSSEWMETLFAQAPRKAPLPPIKYVDAHLPKYMPSPVIPDFLLDSEFGMDDVDNLTLLYPDDFSHSSTCSRTSSSTTASAASPVIPPDALLAPVRGGKRKSICVESASPEKRPKVCSSPFGMVQCTQKYV</sequence>
<dbReference type="Proteomes" id="UP001295794">
    <property type="component" value="Unassembled WGS sequence"/>
</dbReference>
<reference evidence="2" key="1">
    <citation type="submission" date="2023-11" db="EMBL/GenBank/DDBJ databases">
        <authorList>
            <person name="De Vega J J."/>
            <person name="De Vega J J."/>
        </authorList>
    </citation>
    <scope>NUCLEOTIDE SEQUENCE</scope>
</reference>
<dbReference type="EMBL" id="CAVNYO010000440">
    <property type="protein sequence ID" value="CAK5279712.1"/>
    <property type="molecule type" value="Genomic_DNA"/>
</dbReference>
<evidence type="ECO:0000313" key="4">
    <source>
        <dbReference type="Proteomes" id="UP001295794"/>
    </source>
</evidence>
<proteinExistence type="predicted"/>
<protein>
    <submittedName>
        <fullName evidence="2">Uncharacterized protein</fullName>
    </submittedName>
</protein>
<organism evidence="2 4">
    <name type="scientific">Mycena citricolor</name>
    <dbReference type="NCBI Taxonomy" id="2018698"/>
    <lineage>
        <taxon>Eukaryota</taxon>
        <taxon>Fungi</taxon>
        <taxon>Dikarya</taxon>
        <taxon>Basidiomycota</taxon>
        <taxon>Agaricomycotina</taxon>
        <taxon>Agaricomycetes</taxon>
        <taxon>Agaricomycetidae</taxon>
        <taxon>Agaricales</taxon>
        <taxon>Marasmiineae</taxon>
        <taxon>Mycenaceae</taxon>
        <taxon>Mycena</taxon>
    </lineage>
</organism>
<dbReference type="EMBL" id="CAVNYO010000048">
    <property type="protein sequence ID" value="CAK5264172.1"/>
    <property type="molecule type" value="Genomic_DNA"/>
</dbReference>
<evidence type="ECO:0000313" key="2">
    <source>
        <dbReference type="EMBL" id="CAK5264172.1"/>
    </source>
</evidence>
<dbReference type="AlphaFoldDB" id="A0AAD2GVP6"/>
<name>A0AAD2GVP6_9AGAR</name>
<feature type="chain" id="PRO_5042440684" evidence="1">
    <location>
        <begin position="26"/>
        <end position="369"/>
    </location>
</feature>
<evidence type="ECO:0000313" key="3">
    <source>
        <dbReference type="EMBL" id="CAK5279712.1"/>
    </source>
</evidence>